<reference evidence="7 8" key="1">
    <citation type="journal article" date="2020" name="ISME J.">
        <title>Uncovering the hidden diversity of litter-decomposition mechanisms in mushroom-forming fungi.</title>
        <authorList>
            <person name="Floudas D."/>
            <person name="Bentzer J."/>
            <person name="Ahren D."/>
            <person name="Johansson T."/>
            <person name="Persson P."/>
            <person name="Tunlid A."/>
        </authorList>
    </citation>
    <scope>NUCLEOTIDE SEQUENCE [LARGE SCALE GENOMIC DNA]</scope>
    <source>
        <strain evidence="7 8">CBS 146.42</strain>
    </source>
</reference>
<dbReference type="PROSITE" id="PS50127">
    <property type="entry name" value="UBC_2"/>
    <property type="match status" value="1"/>
</dbReference>
<dbReference type="Pfam" id="PF00179">
    <property type="entry name" value="UQ_con"/>
    <property type="match status" value="1"/>
</dbReference>
<organism evidence="7 8">
    <name type="scientific">Leucocoprinus leucothites</name>
    <dbReference type="NCBI Taxonomy" id="201217"/>
    <lineage>
        <taxon>Eukaryota</taxon>
        <taxon>Fungi</taxon>
        <taxon>Dikarya</taxon>
        <taxon>Basidiomycota</taxon>
        <taxon>Agaricomycotina</taxon>
        <taxon>Agaricomycetes</taxon>
        <taxon>Agaricomycetidae</taxon>
        <taxon>Agaricales</taxon>
        <taxon>Agaricineae</taxon>
        <taxon>Agaricaceae</taxon>
        <taxon>Leucocoprinus</taxon>
    </lineage>
</organism>
<dbReference type="PANTHER" id="PTHR43762">
    <property type="entry name" value="L-GULONOLACTONE OXIDASE"/>
    <property type="match status" value="1"/>
</dbReference>
<dbReference type="InterPro" id="IPR006094">
    <property type="entry name" value="Oxid_FAD_bind_N"/>
</dbReference>
<feature type="domain" description="FAD-binding PCMH-type" evidence="6">
    <location>
        <begin position="3"/>
        <end position="198"/>
    </location>
</feature>
<comment type="caution">
    <text evidence="7">The sequence shown here is derived from an EMBL/GenBank/DDBJ whole genome shotgun (WGS) entry which is preliminary data.</text>
</comment>
<evidence type="ECO:0000256" key="3">
    <source>
        <dbReference type="ARBA" id="ARBA00023002"/>
    </source>
</evidence>
<name>A0A8H5CR02_9AGAR</name>
<dbReference type="SMART" id="SM00212">
    <property type="entry name" value="UBCc"/>
    <property type="match status" value="1"/>
</dbReference>
<evidence type="ECO:0000259" key="5">
    <source>
        <dbReference type="PROSITE" id="PS50127"/>
    </source>
</evidence>
<dbReference type="InterPro" id="IPR007173">
    <property type="entry name" value="ALO_C"/>
</dbReference>
<dbReference type="Gene3D" id="3.10.110.10">
    <property type="entry name" value="Ubiquitin Conjugating Enzyme"/>
    <property type="match status" value="1"/>
</dbReference>
<dbReference type="GO" id="GO:0016020">
    <property type="term" value="C:membrane"/>
    <property type="evidence" value="ECO:0007669"/>
    <property type="project" value="InterPro"/>
</dbReference>
<comment type="pathway">
    <text evidence="1">Cofactor biosynthesis; D-erythroascorbate biosynthesis; dehydro-D-arabinono-1,4-lactone from D-arabinose: step 2/2.</text>
</comment>
<dbReference type="UniPathway" id="UPA00771">
    <property type="reaction ID" value="UER00766"/>
</dbReference>
<evidence type="ECO:0000256" key="4">
    <source>
        <dbReference type="ARBA" id="ARBA00033418"/>
    </source>
</evidence>
<dbReference type="GO" id="GO:0071949">
    <property type="term" value="F:FAD binding"/>
    <property type="evidence" value="ECO:0007669"/>
    <property type="project" value="InterPro"/>
</dbReference>
<dbReference type="GO" id="GO:0005739">
    <property type="term" value="C:mitochondrion"/>
    <property type="evidence" value="ECO:0007669"/>
    <property type="project" value="TreeGrafter"/>
</dbReference>
<dbReference type="InterPro" id="IPR016167">
    <property type="entry name" value="FAD-bd_PCMH_sub1"/>
</dbReference>
<dbReference type="Gene3D" id="3.30.43.10">
    <property type="entry name" value="Uridine Diphospho-n-acetylenolpyruvylglucosamine Reductase, domain 2"/>
    <property type="match status" value="1"/>
</dbReference>
<dbReference type="Gene3D" id="3.30.70.2520">
    <property type="match status" value="1"/>
</dbReference>
<dbReference type="InterPro" id="IPR016171">
    <property type="entry name" value="Vanillyl_alc_oxidase_C-sub2"/>
</dbReference>
<evidence type="ECO:0000256" key="1">
    <source>
        <dbReference type="ARBA" id="ARBA00005083"/>
    </source>
</evidence>
<dbReference type="InterPro" id="IPR010031">
    <property type="entry name" value="FAD_lactone_oxidase-like"/>
</dbReference>
<proteinExistence type="predicted"/>
<dbReference type="InterPro" id="IPR016166">
    <property type="entry name" value="FAD-bd_PCMH"/>
</dbReference>
<dbReference type="GO" id="GO:0003885">
    <property type="term" value="F:D-arabinono-1,4-lactone oxidase activity"/>
    <property type="evidence" value="ECO:0007669"/>
    <property type="project" value="UniProtKB-EC"/>
</dbReference>
<dbReference type="Proteomes" id="UP000559027">
    <property type="component" value="Unassembled WGS sequence"/>
</dbReference>
<accession>A0A8H5CR02</accession>
<gene>
    <name evidence="7" type="ORF">D9756_010884</name>
</gene>
<dbReference type="InterPro" id="IPR000608">
    <property type="entry name" value="UBC"/>
</dbReference>
<keyword evidence="8" id="KW-1185">Reference proteome</keyword>
<dbReference type="Pfam" id="PF04030">
    <property type="entry name" value="ALO"/>
    <property type="match status" value="1"/>
</dbReference>
<dbReference type="PROSITE" id="PS51387">
    <property type="entry name" value="FAD_PCMH"/>
    <property type="match status" value="1"/>
</dbReference>
<dbReference type="Gene3D" id="1.10.45.10">
    <property type="entry name" value="Vanillyl-alcohol Oxidase, Chain A, domain 4"/>
    <property type="match status" value="1"/>
</dbReference>
<dbReference type="AlphaFoldDB" id="A0A8H5CR02"/>
<dbReference type="PANTHER" id="PTHR43762:SF1">
    <property type="entry name" value="D-ARABINONO-1,4-LACTONE OXIDASE"/>
    <property type="match status" value="1"/>
</dbReference>
<evidence type="ECO:0000259" key="6">
    <source>
        <dbReference type="PROSITE" id="PS51387"/>
    </source>
</evidence>
<dbReference type="SUPFAM" id="SSF54495">
    <property type="entry name" value="UBC-like"/>
    <property type="match status" value="1"/>
</dbReference>
<evidence type="ECO:0000313" key="8">
    <source>
        <dbReference type="Proteomes" id="UP000559027"/>
    </source>
</evidence>
<dbReference type="InterPro" id="IPR016169">
    <property type="entry name" value="FAD-bd_PCMH_sub2"/>
</dbReference>
<sequence length="702" mass="79989">MSLFENKLQDIPLHSLYELLRPITLPPKLTRFNNWGLAFYCTPLAIFEPESLHQCRLVLELARREGKTVRAVGVGHSPSDLACTSGYMVDYEKRCALVEAGITLHDLHAELNKYNLAMINVGSISDQTLAGIVTTATHGSGINYGVMSTNVRALKLLLADGRAVVCSRTEEPDLFTATLCGLGATGILLEVLLDVEPAFRLKEVQEPMSFDDMVRDMDHLLQSAQHVRFWWFPAVDKVICSSADRTYEAPKPSGSSWFWNTFLGFHIIQMFLFLGRYLPFLNIWTQYFSFWLSNKKSVGIDDGHRIFNVDCKFTTEWSIPYTNAQACIQELRSWIQHELADPNGMRPHFPVEIRFSAADDIWLSPSNGQLTCWIGFIQYKPYGLNVPYQALFGNFEAIVSRHRGRPHWAKTHKLRPDDLRRLYPRFDNFLQVLERVDPSGVFRNEYYYCTYYYDMTLIPAIMWMALAIATVPSHNFGLLVSDPPRGTHNIVGAAYVRQDATSWSGLMRSKLDQQHGWTNTEQCDRSAPPDDRIQAADRWRFTRWHVHGRCVAQHNPARSRKLHLAIGPISESDFFTWEALISGPKDTPFEGGIFAAKLTFPSDYPLSPFKMRFEPPLFHPNNGNVCISILHTPGDDPTMYESASERWSPVQSVEKVILSVISMLAEPNLESGANIDCCKLYRENKGEYERIVRQSVKEQLGL</sequence>
<protein>
    <recommendedName>
        <fullName evidence="2">D-arabinono-1,4-lactone oxidase</fullName>
        <ecNumber evidence="2">1.1.3.37</ecNumber>
    </recommendedName>
    <alternativeName>
        <fullName evidence="4">L-galactono-gamma-lactone oxidase</fullName>
    </alternativeName>
</protein>
<dbReference type="Gene3D" id="3.30.465.10">
    <property type="match status" value="1"/>
</dbReference>
<feature type="domain" description="UBC core" evidence="5">
    <location>
        <begin position="539"/>
        <end position="701"/>
    </location>
</feature>
<dbReference type="EMBL" id="JAACJO010000039">
    <property type="protein sequence ID" value="KAF5345804.1"/>
    <property type="molecule type" value="Genomic_DNA"/>
</dbReference>
<evidence type="ECO:0000256" key="2">
    <source>
        <dbReference type="ARBA" id="ARBA00013136"/>
    </source>
</evidence>
<dbReference type="InterPro" id="IPR016135">
    <property type="entry name" value="UBQ-conjugating_enzyme/RWD"/>
</dbReference>
<dbReference type="SUPFAM" id="SSF56176">
    <property type="entry name" value="FAD-binding/transporter-associated domain-like"/>
    <property type="match status" value="1"/>
</dbReference>
<evidence type="ECO:0000313" key="7">
    <source>
        <dbReference type="EMBL" id="KAF5345804.1"/>
    </source>
</evidence>
<dbReference type="InterPro" id="IPR036318">
    <property type="entry name" value="FAD-bd_PCMH-like_sf"/>
</dbReference>
<dbReference type="Pfam" id="PF01565">
    <property type="entry name" value="FAD_binding_4"/>
    <property type="match status" value="1"/>
</dbReference>
<dbReference type="OrthoDB" id="610608at2759"/>
<keyword evidence="3" id="KW-0560">Oxidoreductase</keyword>
<dbReference type="EC" id="1.1.3.37" evidence="2"/>